<evidence type="ECO:0000256" key="1">
    <source>
        <dbReference type="SAM" id="MobiDB-lite"/>
    </source>
</evidence>
<proteinExistence type="predicted"/>
<name>A0A956SDF6_UNCEI</name>
<evidence type="ECO:0000313" key="2">
    <source>
        <dbReference type="EMBL" id="MCA9756425.1"/>
    </source>
</evidence>
<feature type="compositionally biased region" description="Acidic residues" evidence="1">
    <location>
        <begin position="214"/>
        <end position="239"/>
    </location>
</feature>
<dbReference type="Proteomes" id="UP000739538">
    <property type="component" value="Unassembled WGS sequence"/>
</dbReference>
<dbReference type="AlphaFoldDB" id="A0A956SDF6"/>
<organism evidence="2 3">
    <name type="scientific">Eiseniibacteriota bacterium</name>
    <dbReference type="NCBI Taxonomy" id="2212470"/>
    <lineage>
        <taxon>Bacteria</taxon>
        <taxon>Candidatus Eiseniibacteriota</taxon>
    </lineage>
</organism>
<protein>
    <submittedName>
        <fullName evidence="2">Uncharacterized protein</fullName>
    </submittedName>
</protein>
<sequence length="285" mass="32467">MRMPSMNMGAVRMLRNHAEYLMVRLEAVPEVAWILEAFRQMTTPYEAALKAHEDASRARRAAMARRDVENDRLDQETRMLAFTVLGRVNNNRNAPLFRHYFGSGFTELLRTSATDQRRRSIVLREHLESETDEYIKTRLEPFKARLEAFEIALNDYELALDMEARTRANLVAEKIKWLEGYRRVYADLRTHYHTDPREAENFFRDVRPSSSSTSEDEDVVDDSDDLLDEGDETDGDADLDGGSIEEPSLDEDVDSDLPILYSGPEGIAGTSTRTSVPKIAEGPSA</sequence>
<accession>A0A956SDF6</accession>
<comment type="caution">
    <text evidence="2">The sequence shown here is derived from an EMBL/GenBank/DDBJ whole genome shotgun (WGS) entry which is preliminary data.</text>
</comment>
<evidence type="ECO:0000313" key="3">
    <source>
        <dbReference type="Proteomes" id="UP000739538"/>
    </source>
</evidence>
<reference evidence="2" key="1">
    <citation type="submission" date="2020-04" db="EMBL/GenBank/DDBJ databases">
        <authorList>
            <person name="Zhang T."/>
        </authorList>
    </citation>
    <scope>NUCLEOTIDE SEQUENCE</scope>
    <source>
        <strain evidence="2">HKST-UBA02</strain>
    </source>
</reference>
<feature type="region of interest" description="Disordered" evidence="1">
    <location>
        <begin position="203"/>
        <end position="285"/>
    </location>
</feature>
<dbReference type="EMBL" id="JAGQHS010000052">
    <property type="protein sequence ID" value="MCA9756425.1"/>
    <property type="molecule type" value="Genomic_DNA"/>
</dbReference>
<gene>
    <name evidence="2" type="ORF">KDA27_11540</name>
</gene>
<reference evidence="2" key="2">
    <citation type="journal article" date="2021" name="Microbiome">
        <title>Successional dynamics and alternative stable states in a saline activated sludge microbial community over 9 years.</title>
        <authorList>
            <person name="Wang Y."/>
            <person name="Ye J."/>
            <person name="Ju F."/>
            <person name="Liu L."/>
            <person name="Boyd J.A."/>
            <person name="Deng Y."/>
            <person name="Parks D.H."/>
            <person name="Jiang X."/>
            <person name="Yin X."/>
            <person name="Woodcroft B.J."/>
            <person name="Tyson G.W."/>
            <person name="Hugenholtz P."/>
            <person name="Polz M.F."/>
            <person name="Zhang T."/>
        </authorList>
    </citation>
    <scope>NUCLEOTIDE SEQUENCE</scope>
    <source>
        <strain evidence="2">HKST-UBA02</strain>
    </source>
</reference>